<feature type="domain" description="Diphthamide synthase" evidence="6">
    <location>
        <begin position="12"/>
        <end position="185"/>
    </location>
</feature>
<proteinExistence type="predicted"/>
<dbReference type="GO" id="GO:0017178">
    <property type="term" value="F:diphthine-ammonia ligase activity"/>
    <property type="evidence" value="ECO:0007669"/>
    <property type="project" value="UniProtKB-EC"/>
</dbReference>
<evidence type="ECO:0000256" key="3">
    <source>
        <dbReference type="ARBA" id="ARBA00029814"/>
    </source>
</evidence>
<dbReference type="SUPFAM" id="SSF52402">
    <property type="entry name" value="Adenine nucleotide alpha hydrolases-like"/>
    <property type="match status" value="2"/>
</dbReference>
<protein>
    <recommendedName>
        <fullName evidence="2">Diphthine--ammonia ligase</fullName>
        <ecNumber evidence="1">6.3.1.14</ecNumber>
    </recommendedName>
    <alternativeName>
        <fullName evidence="3">Diphthamide synthase</fullName>
    </alternativeName>
    <alternativeName>
        <fullName evidence="4">Diphthamide synthetase</fullName>
    </alternativeName>
</protein>
<dbReference type="AlphaFoldDB" id="A0A7S4B8Y6"/>
<accession>A0A7S4B8Y6</accession>
<dbReference type="Pfam" id="PF01902">
    <property type="entry name" value="Diphthami_syn_2"/>
    <property type="match status" value="1"/>
</dbReference>
<dbReference type="InterPro" id="IPR014729">
    <property type="entry name" value="Rossmann-like_a/b/a_fold"/>
</dbReference>
<sequence>MEAQICDKRAARTAISWTGGKDCNHALLKAWRDSSLDVVALVVFAPPKPNFRAHPLPLMEAQASALSLPLLHVTVDPEAHGGYMAAYVDGMRTLREEHEIEVIATGDMDLVGDMKRNWIEECGEKVGLRAYLPLWQADREANLRTLLAEGVDAVFSCVKSPWFDASWIGRRLDESGVEQLAAMAAATPHVKSEGEGTQRHGIDLENGISNGVSAAASGDKQRDGAHMPLDLGGERGEYHTMVLNSPLFIQPVRLAKASAYEIIESCGKPESQRWWAIEFELESKA</sequence>
<gene>
    <name evidence="7" type="ORF">PCAR00345_LOCUS10789</name>
</gene>
<evidence type="ECO:0000256" key="4">
    <source>
        <dbReference type="ARBA" id="ARBA00031552"/>
    </source>
</evidence>
<evidence type="ECO:0000259" key="6">
    <source>
        <dbReference type="Pfam" id="PF01902"/>
    </source>
</evidence>
<dbReference type="CDD" id="cd01994">
    <property type="entry name" value="AANH_PF0828-like"/>
    <property type="match status" value="1"/>
</dbReference>
<dbReference type="InterPro" id="IPR002761">
    <property type="entry name" value="Diphthami_syn_dom"/>
</dbReference>
<evidence type="ECO:0000256" key="1">
    <source>
        <dbReference type="ARBA" id="ARBA00012089"/>
    </source>
</evidence>
<dbReference type="Gene3D" id="3.40.50.620">
    <property type="entry name" value="HUPs"/>
    <property type="match status" value="1"/>
</dbReference>
<organism evidence="7">
    <name type="scientific">Chrysotila carterae</name>
    <name type="common">Marine alga</name>
    <name type="synonym">Syracosphaera carterae</name>
    <dbReference type="NCBI Taxonomy" id="13221"/>
    <lineage>
        <taxon>Eukaryota</taxon>
        <taxon>Haptista</taxon>
        <taxon>Haptophyta</taxon>
        <taxon>Prymnesiophyceae</taxon>
        <taxon>Isochrysidales</taxon>
        <taxon>Isochrysidaceae</taxon>
        <taxon>Chrysotila</taxon>
    </lineage>
</organism>
<name>A0A7S4B8Y6_CHRCT</name>
<reference evidence="7" key="1">
    <citation type="submission" date="2021-01" db="EMBL/GenBank/DDBJ databases">
        <authorList>
            <person name="Corre E."/>
            <person name="Pelletier E."/>
            <person name="Niang G."/>
            <person name="Scheremetjew M."/>
            <person name="Finn R."/>
            <person name="Kale V."/>
            <person name="Holt S."/>
            <person name="Cochrane G."/>
            <person name="Meng A."/>
            <person name="Brown T."/>
            <person name="Cohen L."/>
        </authorList>
    </citation>
    <scope>NUCLEOTIDE SEQUENCE</scope>
    <source>
        <strain evidence="7">CCMP645</strain>
    </source>
</reference>
<evidence type="ECO:0000256" key="5">
    <source>
        <dbReference type="ARBA" id="ARBA00048108"/>
    </source>
</evidence>
<evidence type="ECO:0000313" key="7">
    <source>
        <dbReference type="EMBL" id="CAE0758195.1"/>
    </source>
</evidence>
<dbReference type="EC" id="6.3.1.14" evidence="1"/>
<dbReference type="EMBL" id="HBIZ01017328">
    <property type="protein sequence ID" value="CAE0758195.1"/>
    <property type="molecule type" value="Transcribed_RNA"/>
</dbReference>
<evidence type="ECO:0000256" key="2">
    <source>
        <dbReference type="ARBA" id="ARBA00018426"/>
    </source>
</evidence>
<comment type="catalytic activity">
    <reaction evidence="5">
        <text>diphthine-[translation elongation factor 2] + NH4(+) + ATP = diphthamide-[translation elongation factor 2] + AMP + diphosphate + H(+)</text>
        <dbReference type="Rhea" id="RHEA:19753"/>
        <dbReference type="Rhea" id="RHEA-COMP:10172"/>
        <dbReference type="Rhea" id="RHEA-COMP:10174"/>
        <dbReference type="ChEBI" id="CHEBI:15378"/>
        <dbReference type="ChEBI" id="CHEBI:16692"/>
        <dbReference type="ChEBI" id="CHEBI:28938"/>
        <dbReference type="ChEBI" id="CHEBI:30616"/>
        <dbReference type="ChEBI" id="CHEBI:33019"/>
        <dbReference type="ChEBI" id="CHEBI:82696"/>
        <dbReference type="ChEBI" id="CHEBI:456215"/>
        <dbReference type="EC" id="6.3.1.14"/>
    </reaction>
</comment>
<dbReference type="Gene3D" id="3.90.1490.10">
    <property type="entry name" value="putative n-type atp pyrophosphatase, domain 2"/>
    <property type="match status" value="1"/>
</dbReference>